<dbReference type="PRINTS" id="PR00388">
    <property type="entry name" value="PDIESTERASE2"/>
</dbReference>
<feature type="compositionally biased region" description="Polar residues" evidence="1">
    <location>
        <begin position="101"/>
        <end position="119"/>
    </location>
</feature>
<feature type="region of interest" description="Disordered" evidence="1">
    <location>
        <begin position="440"/>
        <end position="519"/>
    </location>
</feature>
<dbReference type="PANTHER" id="PTHR28283:SF1">
    <property type="entry name" value="3',5'-CYCLIC-NUCLEOTIDE PHOSPHODIESTERASE 1"/>
    <property type="match status" value="1"/>
</dbReference>
<feature type="compositionally biased region" description="Basic and acidic residues" evidence="1">
    <location>
        <begin position="76"/>
        <end position="91"/>
    </location>
</feature>
<sequence length="599" mass="64171">MTASNNEAAASVNTGLHGQKAALQVICLGNSGGPSEENVTGFLVRSVETGWARGSVIAVDAGSHLAPITKILERHFPRISDTRSRQERDGSHASPSHRHGTQTPGLSNDLARTSLSPTPSVDGEQLPQPQPTVLSTGPFAGLKMPNASAGANALHVLRCYISTYLITHPHLDHLSGFAINTAAFHATSKPKTLAALPSTVDAVKQHIFNDVIWPNLTDEDGGVGFVTFQRLKEGGDVMVGEGEGRGYIDVVDGLGVRAFKVSHGVCTKSPPSHHHRGSITSLADMQQSQNGEPTTGTGRTFSQSQHNQFSTPGTPNMTRRQSFYLGQQASPRRSSAPEPCVVDSTAYFIRDGETSREVLVFGDVEPDSLSLSPRNRLVWQEAARKVAYGFLGGIFIESSYDDSQADAILFGHLNPRHLIAELQTLAAFVVDAKATRVLEKSARKRKRSGPNGSDVAARHALAGSEGKRSRSLAGRPIGRDSRRGSLPDQKMSDVGSTSPSVEEKTPMDTPTGPMSPRSVSYPAHLIHAASRTSDATPEDLPLTGIKVVIIHIKDTLKDGPHVSENILEELQAHEARLQADGHGLGCEFVISKSGESYWF</sequence>
<dbReference type="SUPFAM" id="SSF56281">
    <property type="entry name" value="Metallo-hydrolase/oxidoreductase"/>
    <property type="match status" value="1"/>
</dbReference>
<dbReference type="GO" id="GO:0006198">
    <property type="term" value="P:cAMP catabolic process"/>
    <property type="evidence" value="ECO:0007669"/>
    <property type="project" value="InterPro"/>
</dbReference>
<gene>
    <name evidence="2" type="ORF">B0A50_04731</name>
</gene>
<organism evidence="2 3">
    <name type="scientific">Salinomyces thailandicus</name>
    <dbReference type="NCBI Taxonomy" id="706561"/>
    <lineage>
        <taxon>Eukaryota</taxon>
        <taxon>Fungi</taxon>
        <taxon>Dikarya</taxon>
        <taxon>Ascomycota</taxon>
        <taxon>Pezizomycotina</taxon>
        <taxon>Dothideomycetes</taxon>
        <taxon>Dothideomycetidae</taxon>
        <taxon>Mycosphaerellales</taxon>
        <taxon>Teratosphaeriaceae</taxon>
        <taxon>Salinomyces</taxon>
    </lineage>
</organism>
<evidence type="ECO:0000313" key="2">
    <source>
        <dbReference type="EMBL" id="TKA26623.1"/>
    </source>
</evidence>
<dbReference type="GO" id="GO:0047555">
    <property type="term" value="F:3',5'-cyclic-GMP phosphodiesterase activity"/>
    <property type="evidence" value="ECO:0007669"/>
    <property type="project" value="TreeGrafter"/>
</dbReference>
<evidence type="ECO:0000256" key="1">
    <source>
        <dbReference type="SAM" id="MobiDB-lite"/>
    </source>
</evidence>
<accession>A0A4U0TW63</accession>
<comment type="caution">
    <text evidence="2">The sequence shown here is derived from an EMBL/GenBank/DDBJ whole genome shotgun (WGS) entry which is preliminary data.</text>
</comment>
<dbReference type="InterPro" id="IPR000396">
    <property type="entry name" value="Pdiesterase2"/>
</dbReference>
<dbReference type="AlphaFoldDB" id="A0A4U0TW63"/>
<dbReference type="InterPro" id="IPR036866">
    <property type="entry name" value="RibonucZ/Hydroxyglut_hydro"/>
</dbReference>
<evidence type="ECO:0000313" key="3">
    <source>
        <dbReference type="Proteomes" id="UP000308549"/>
    </source>
</evidence>
<dbReference type="Gene3D" id="3.60.15.10">
    <property type="entry name" value="Ribonuclease Z/Hydroxyacylglutathione hydrolase-like"/>
    <property type="match status" value="1"/>
</dbReference>
<feature type="region of interest" description="Disordered" evidence="1">
    <location>
        <begin position="76"/>
        <end position="134"/>
    </location>
</feature>
<feature type="region of interest" description="Disordered" evidence="1">
    <location>
        <begin position="283"/>
        <end position="319"/>
    </location>
</feature>
<keyword evidence="3" id="KW-1185">Reference proteome</keyword>
<dbReference type="OrthoDB" id="249703at2759"/>
<dbReference type="Pfam" id="PF02112">
    <property type="entry name" value="PDEase_II"/>
    <property type="match status" value="1"/>
</dbReference>
<dbReference type="EMBL" id="NAJL01000027">
    <property type="protein sequence ID" value="TKA26623.1"/>
    <property type="molecule type" value="Genomic_DNA"/>
</dbReference>
<protein>
    <submittedName>
        <fullName evidence="2">Uncharacterized protein</fullName>
    </submittedName>
</protein>
<reference evidence="2 3" key="1">
    <citation type="submission" date="2017-03" db="EMBL/GenBank/DDBJ databases">
        <title>Genomes of endolithic fungi from Antarctica.</title>
        <authorList>
            <person name="Coleine C."/>
            <person name="Masonjones S."/>
            <person name="Stajich J.E."/>
        </authorList>
    </citation>
    <scope>NUCLEOTIDE SEQUENCE [LARGE SCALE GENOMIC DNA]</scope>
    <source>
        <strain evidence="2 3">CCFEE 6315</strain>
    </source>
</reference>
<dbReference type="GO" id="GO:0004115">
    <property type="term" value="F:3',5'-cyclic-AMP phosphodiesterase activity"/>
    <property type="evidence" value="ECO:0007669"/>
    <property type="project" value="InterPro"/>
</dbReference>
<dbReference type="CDD" id="cd07735">
    <property type="entry name" value="class_II_PDE_MBL-fold"/>
    <property type="match status" value="1"/>
</dbReference>
<dbReference type="PANTHER" id="PTHR28283">
    <property type="entry name" value="3',5'-CYCLIC-NUCLEOTIDE PHOSPHODIESTERASE 1"/>
    <property type="match status" value="1"/>
</dbReference>
<dbReference type="GO" id="GO:1902660">
    <property type="term" value="P:negative regulation of glucose mediated signaling pathway"/>
    <property type="evidence" value="ECO:0007669"/>
    <property type="project" value="TreeGrafter"/>
</dbReference>
<dbReference type="Proteomes" id="UP000308549">
    <property type="component" value="Unassembled WGS sequence"/>
</dbReference>
<name>A0A4U0TW63_9PEZI</name>
<proteinExistence type="predicted"/>